<evidence type="ECO:0000313" key="3">
    <source>
        <dbReference type="Proteomes" id="UP000236745"/>
    </source>
</evidence>
<gene>
    <name evidence="2" type="ORF">SAMN05444390_101737</name>
</gene>
<dbReference type="NCBIfam" id="TIGR04046">
    <property type="entry name" value="MSMEG_0569_nitr"/>
    <property type="match status" value="1"/>
</dbReference>
<dbReference type="AlphaFoldDB" id="A0A1H5VHM4"/>
<dbReference type="Gene3D" id="3.50.50.60">
    <property type="entry name" value="FAD/NAD(P)-binding domain"/>
    <property type="match status" value="2"/>
</dbReference>
<evidence type="ECO:0000256" key="1">
    <source>
        <dbReference type="ARBA" id="ARBA00023002"/>
    </source>
</evidence>
<keyword evidence="1" id="KW-0560">Oxidoreductase</keyword>
<dbReference type="GO" id="GO:0004497">
    <property type="term" value="F:monooxygenase activity"/>
    <property type="evidence" value="ECO:0007669"/>
    <property type="project" value="TreeGrafter"/>
</dbReference>
<sequence length="430" mass="47860">MSNEQTTKPHYPVIVIGAGQAGLSISYFLKQLQIDHLVLEKNTLMHGWKNERWDAFTLVTPNWQCDLPGHPYDGDDPKGFMTRDETIGYLERFAAKVNAPVREGVSVNSVETDADGVYQLCTSHGDFSADQVVVASGGYHIPVIPRMAERVPQAVFQMHSAQYKNADQFPEGAVLVVGSGQSGAQIAEDLHLSGRKVFLATGNAPRVSRFYRGKDVVEWLDDMGYYQISVNEHPLGKNVRNNTNHYVTGRDGGRDIDLREFAKEGMELYGLMSEFDGENLIFQPNLADNLNKADATLNNINARIDAWIEKQGIETEEGPSIYTPVWELQQERTSLNLADSGITSILWCIGFRPDFAWLDAAVFNGQGHPKHERGVTQQPGLYFIGLPWLHTWGSGRFSGVRQDAEHLAHQIERYQAQVKSGANAKDAVTA</sequence>
<dbReference type="InterPro" id="IPR024000">
    <property type="entry name" value="CHP04046_FMN-dependent"/>
</dbReference>
<proteinExistence type="predicted"/>
<dbReference type="SUPFAM" id="SSF51905">
    <property type="entry name" value="FAD/NAD(P)-binding domain"/>
    <property type="match status" value="2"/>
</dbReference>
<dbReference type="InterPro" id="IPR036188">
    <property type="entry name" value="FAD/NAD-bd_sf"/>
</dbReference>
<name>A0A1H5VHM4_9GAMM</name>
<dbReference type="Pfam" id="PF13738">
    <property type="entry name" value="Pyr_redox_3"/>
    <property type="match status" value="1"/>
</dbReference>
<dbReference type="PANTHER" id="PTHR43539">
    <property type="entry name" value="FLAVIN-BINDING MONOOXYGENASE-LIKE PROTEIN (AFU_ORTHOLOGUE AFUA_4G09220)"/>
    <property type="match status" value="1"/>
</dbReference>
<dbReference type="OrthoDB" id="9773233at2"/>
<organism evidence="2 3">
    <name type="scientific">Marinobacterium lutimaris</name>
    <dbReference type="NCBI Taxonomy" id="568106"/>
    <lineage>
        <taxon>Bacteria</taxon>
        <taxon>Pseudomonadati</taxon>
        <taxon>Pseudomonadota</taxon>
        <taxon>Gammaproteobacteria</taxon>
        <taxon>Oceanospirillales</taxon>
        <taxon>Oceanospirillaceae</taxon>
        <taxon>Marinobacterium</taxon>
    </lineage>
</organism>
<dbReference type="EMBL" id="FNVQ01000001">
    <property type="protein sequence ID" value="SEF86724.1"/>
    <property type="molecule type" value="Genomic_DNA"/>
</dbReference>
<dbReference type="RefSeq" id="WP_104001700.1">
    <property type="nucleotide sequence ID" value="NZ_FNVQ01000001.1"/>
</dbReference>
<dbReference type="PANTHER" id="PTHR43539:SF78">
    <property type="entry name" value="FLAVIN-CONTAINING MONOOXYGENASE"/>
    <property type="match status" value="1"/>
</dbReference>
<dbReference type="Proteomes" id="UP000236745">
    <property type="component" value="Unassembled WGS sequence"/>
</dbReference>
<dbReference type="InterPro" id="IPR050982">
    <property type="entry name" value="Auxin_biosynth/cation_transpt"/>
</dbReference>
<dbReference type="GO" id="GO:0050660">
    <property type="term" value="F:flavin adenine dinucleotide binding"/>
    <property type="evidence" value="ECO:0007669"/>
    <property type="project" value="TreeGrafter"/>
</dbReference>
<protein>
    <submittedName>
        <fullName evidence="2">Putative flavoprotein involved in K+ transport</fullName>
    </submittedName>
</protein>
<accession>A0A1H5VHM4</accession>
<dbReference type="PRINTS" id="PR00368">
    <property type="entry name" value="FADPNR"/>
</dbReference>
<dbReference type="PRINTS" id="PR00469">
    <property type="entry name" value="PNDRDTASEII"/>
</dbReference>
<evidence type="ECO:0000313" key="2">
    <source>
        <dbReference type="EMBL" id="SEF86724.1"/>
    </source>
</evidence>
<reference evidence="2 3" key="1">
    <citation type="submission" date="2016-10" db="EMBL/GenBank/DDBJ databases">
        <authorList>
            <person name="de Groot N.N."/>
        </authorList>
    </citation>
    <scope>NUCLEOTIDE SEQUENCE [LARGE SCALE GENOMIC DNA]</scope>
    <source>
        <strain evidence="2 3">DSM 22012</strain>
    </source>
</reference>
<keyword evidence="3" id="KW-1185">Reference proteome</keyword>